<keyword evidence="4" id="KW-0804">Transcription</keyword>
<dbReference type="GO" id="GO:0000976">
    <property type="term" value="F:transcription cis-regulatory region binding"/>
    <property type="evidence" value="ECO:0007669"/>
    <property type="project" value="TreeGrafter"/>
</dbReference>
<keyword evidence="2" id="KW-0805">Transcription regulation</keyword>
<dbReference type="GO" id="GO:0005634">
    <property type="term" value="C:nucleus"/>
    <property type="evidence" value="ECO:0007669"/>
    <property type="project" value="UniProtKB-SubCell"/>
</dbReference>
<reference evidence="6 7" key="1">
    <citation type="submission" date="2016-03" db="EMBL/GenBank/DDBJ databases">
        <title>Whole genome sequencing of Grifola frondosa 9006-11.</title>
        <authorList>
            <person name="Min B."/>
            <person name="Park H."/>
            <person name="Kim J.-G."/>
            <person name="Cho H."/>
            <person name="Oh Y.-L."/>
            <person name="Kong W.-S."/>
            <person name="Choi I.-G."/>
        </authorList>
    </citation>
    <scope>NUCLEOTIDE SEQUENCE [LARGE SCALE GENOMIC DNA]</scope>
    <source>
        <strain evidence="6 7">9006-11</strain>
    </source>
</reference>
<proteinExistence type="predicted"/>
<dbReference type="EMBL" id="LUGG01000005">
    <property type="protein sequence ID" value="OBZ74263.1"/>
    <property type="molecule type" value="Genomic_DNA"/>
</dbReference>
<organism evidence="6 7">
    <name type="scientific">Grifola frondosa</name>
    <name type="common">Maitake</name>
    <name type="synonym">Polyporus frondosus</name>
    <dbReference type="NCBI Taxonomy" id="5627"/>
    <lineage>
        <taxon>Eukaryota</taxon>
        <taxon>Fungi</taxon>
        <taxon>Dikarya</taxon>
        <taxon>Basidiomycota</taxon>
        <taxon>Agaricomycotina</taxon>
        <taxon>Agaricomycetes</taxon>
        <taxon>Polyporales</taxon>
        <taxon>Grifolaceae</taxon>
        <taxon>Grifola</taxon>
    </lineage>
</organism>
<evidence type="ECO:0000256" key="1">
    <source>
        <dbReference type="ARBA" id="ARBA00004123"/>
    </source>
</evidence>
<gene>
    <name evidence="6" type="ORF">A0H81_05571</name>
</gene>
<evidence type="ECO:0000256" key="5">
    <source>
        <dbReference type="ARBA" id="ARBA00023242"/>
    </source>
</evidence>
<dbReference type="OrthoDB" id="39175at2759"/>
<sequence length="347" mass="39127">MDRCLSIQSGKAWMVPEDQTVRNATVWCQSSKYQGPCDNYLASHASLLCIMSRFVGTVNPAAETNSGQPNKDLDFVEIQKIYDEELLAWKSRTDVRHKDDKSSGDPARVMQITLIYCVFNYCRLVIFSYGLQQMTKRNKLKEDTIYFTGCIQAASSLVKLMVEDFMPTGFVKYFPELVYVHAAFGAVVLLKCLRPEFRQMMDEQQEERIVDIIKGLFDAWTSDDFSKDERHNTQIYARFLKQLLDPHIARIEKRRMGASAVDASLNSSSTSEFTPSPISDDTPSFQFPDAAPFDVDMKALPQSMEGMVSDAGGSWEELYSQALNSGYLGGAAGGGSFLAWEMTTWLR</sequence>
<evidence type="ECO:0000256" key="3">
    <source>
        <dbReference type="ARBA" id="ARBA00023125"/>
    </source>
</evidence>
<evidence type="ECO:0000313" key="6">
    <source>
        <dbReference type="EMBL" id="OBZ74263.1"/>
    </source>
</evidence>
<name>A0A1C7MBH5_GRIFR</name>
<keyword evidence="5" id="KW-0539">Nucleus</keyword>
<accession>A0A1C7MBH5</accession>
<keyword evidence="7" id="KW-1185">Reference proteome</keyword>
<keyword evidence="3" id="KW-0238">DNA-binding</keyword>
<comment type="caution">
    <text evidence="6">The sequence shown here is derived from an EMBL/GenBank/DDBJ whole genome shotgun (WGS) entry which is preliminary data.</text>
</comment>
<dbReference type="PANTHER" id="PTHR31845">
    <property type="entry name" value="FINGER DOMAIN PROTEIN, PUTATIVE-RELATED"/>
    <property type="match status" value="1"/>
</dbReference>
<dbReference type="PANTHER" id="PTHR31845:SF19">
    <property type="entry name" value="TRANSCRIPTION FACTOR DOMAIN-CONTAINING PROTEIN"/>
    <property type="match status" value="1"/>
</dbReference>
<evidence type="ECO:0000256" key="2">
    <source>
        <dbReference type="ARBA" id="ARBA00023015"/>
    </source>
</evidence>
<comment type="subcellular location">
    <subcellularLocation>
        <location evidence="1">Nucleus</location>
    </subcellularLocation>
</comment>
<protein>
    <submittedName>
        <fullName evidence="6">Uncharacterized protein</fullName>
    </submittedName>
</protein>
<dbReference type="AlphaFoldDB" id="A0A1C7MBH5"/>
<dbReference type="GO" id="GO:0000981">
    <property type="term" value="F:DNA-binding transcription factor activity, RNA polymerase II-specific"/>
    <property type="evidence" value="ECO:0007669"/>
    <property type="project" value="TreeGrafter"/>
</dbReference>
<dbReference type="Proteomes" id="UP000092993">
    <property type="component" value="Unassembled WGS sequence"/>
</dbReference>
<evidence type="ECO:0000256" key="4">
    <source>
        <dbReference type="ARBA" id="ARBA00023163"/>
    </source>
</evidence>
<dbReference type="STRING" id="5627.A0A1C7MBH5"/>
<dbReference type="InterPro" id="IPR051089">
    <property type="entry name" value="prtT"/>
</dbReference>
<evidence type="ECO:0000313" key="7">
    <source>
        <dbReference type="Proteomes" id="UP000092993"/>
    </source>
</evidence>